<dbReference type="EMBL" id="SJPY01000002">
    <property type="protein sequence ID" value="TWU44098.1"/>
    <property type="molecule type" value="Genomic_DNA"/>
</dbReference>
<evidence type="ECO:0000256" key="5">
    <source>
        <dbReference type="ARBA" id="ARBA00022989"/>
    </source>
</evidence>
<protein>
    <submittedName>
        <fullName evidence="9">Enterobactin exporter EntS</fullName>
    </submittedName>
</protein>
<feature type="transmembrane region" description="Helical" evidence="7">
    <location>
        <begin position="214"/>
        <end position="237"/>
    </location>
</feature>
<dbReference type="CDD" id="cd06173">
    <property type="entry name" value="MFS_MefA_like"/>
    <property type="match status" value="1"/>
</dbReference>
<feature type="transmembrane region" description="Helical" evidence="7">
    <location>
        <begin position="282"/>
        <end position="301"/>
    </location>
</feature>
<evidence type="ECO:0000256" key="7">
    <source>
        <dbReference type="SAM" id="Phobius"/>
    </source>
</evidence>
<dbReference type="InterPro" id="IPR010290">
    <property type="entry name" value="TM_effector"/>
</dbReference>
<name>A0A5C6E5H1_9BACT</name>
<evidence type="ECO:0000256" key="3">
    <source>
        <dbReference type="ARBA" id="ARBA00022475"/>
    </source>
</evidence>
<feature type="transmembrane region" description="Helical" evidence="7">
    <location>
        <begin position="71"/>
        <end position="92"/>
    </location>
</feature>
<keyword evidence="4 7" id="KW-0812">Transmembrane</keyword>
<dbReference type="GO" id="GO:0022857">
    <property type="term" value="F:transmembrane transporter activity"/>
    <property type="evidence" value="ECO:0007669"/>
    <property type="project" value="InterPro"/>
</dbReference>
<accession>A0A5C6E5H1</accession>
<dbReference type="InterPro" id="IPR036259">
    <property type="entry name" value="MFS_trans_sf"/>
</dbReference>
<keyword evidence="5 7" id="KW-1133">Transmembrane helix</keyword>
<dbReference type="Pfam" id="PF05977">
    <property type="entry name" value="MFS_3"/>
    <property type="match status" value="1"/>
</dbReference>
<feature type="transmembrane region" description="Helical" evidence="7">
    <location>
        <begin position="249"/>
        <end position="276"/>
    </location>
</feature>
<dbReference type="Proteomes" id="UP000315471">
    <property type="component" value="Unassembled WGS sequence"/>
</dbReference>
<proteinExistence type="predicted"/>
<organism evidence="9 10">
    <name type="scientific">Novipirellula aureliae</name>
    <dbReference type="NCBI Taxonomy" id="2527966"/>
    <lineage>
        <taxon>Bacteria</taxon>
        <taxon>Pseudomonadati</taxon>
        <taxon>Planctomycetota</taxon>
        <taxon>Planctomycetia</taxon>
        <taxon>Pirellulales</taxon>
        <taxon>Pirellulaceae</taxon>
        <taxon>Novipirellula</taxon>
    </lineage>
</organism>
<dbReference type="PROSITE" id="PS50850">
    <property type="entry name" value="MFS"/>
    <property type="match status" value="1"/>
</dbReference>
<dbReference type="InterPro" id="IPR020846">
    <property type="entry name" value="MFS_dom"/>
</dbReference>
<dbReference type="PANTHER" id="PTHR23513">
    <property type="entry name" value="INTEGRAL MEMBRANE EFFLUX PROTEIN-RELATED"/>
    <property type="match status" value="1"/>
</dbReference>
<keyword evidence="2" id="KW-0813">Transport</keyword>
<comment type="caution">
    <text evidence="9">The sequence shown here is derived from an EMBL/GenBank/DDBJ whole genome shotgun (WGS) entry which is preliminary data.</text>
</comment>
<reference evidence="9 10" key="1">
    <citation type="submission" date="2019-02" db="EMBL/GenBank/DDBJ databases">
        <title>Deep-cultivation of Planctomycetes and their phenomic and genomic characterization uncovers novel biology.</title>
        <authorList>
            <person name="Wiegand S."/>
            <person name="Jogler M."/>
            <person name="Boedeker C."/>
            <person name="Pinto D."/>
            <person name="Vollmers J."/>
            <person name="Rivas-Marin E."/>
            <person name="Kohn T."/>
            <person name="Peeters S.H."/>
            <person name="Heuer A."/>
            <person name="Rast P."/>
            <person name="Oberbeckmann S."/>
            <person name="Bunk B."/>
            <person name="Jeske O."/>
            <person name="Meyerdierks A."/>
            <person name="Storesund J.E."/>
            <person name="Kallscheuer N."/>
            <person name="Luecker S."/>
            <person name="Lage O.M."/>
            <person name="Pohl T."/>
            <person name="Merkel B.J."/>
            <person name="Hornburger P."/>
            <person name="Mueller R.-W."/>
            <person name="Bruemmer F."/>
            <person name="Labrenz M."/>
            <person name="Spormann A.M."/>
            <person name="Op Den Camp H."/>
            <person name="Overmann J."/>
            <person name="Amann R."/>
            <person name="Jetten M.S.M."/>
            <person name="Mascher T."/>
            <person name="Medema M.H."/>
            <person name="Devos D.P."/>
            <person name="Kaster A.-K."/>
            <person name="Ovreas L."/>
            <person name="Rohde M."/>
            <person name="Galperin M.Y."/>
            <person name="Jogler C."/>
        </authorList>
    </citation>
    <scope>NUCLEOTIDE SEQUENCE [LARGE SCALE GENOMIC DNA]</scope>
    <source>
        <strain evidence="9 10">Q31b</strain>
    </source>
</reference>
<evidence type="ECO:0000256" key="6">
    <source>
        <dbReference type="ARBA" id="ARBA00023136"/>
    </source>
</evidence>
<dbReference type="AlphaFoldDB" id="A0A5C6E5H1"/>
<evidence type="ECO:0000256" key="4">
    <source>
        <dbReference type="ARBA" id="ARBA00022692"/>
    </source>
</evidence>
<keyword evidence="6 7" id="KW-0472">Membrane</keyword>
<dbReference type="GO" id="GO:0005886">
    <property type="term" value="C:plasma membrane"/>
    <property type="evidence" value="ECO:0007669"/>
    <property type="project" value="UniProtKB-SubCell"/>
</dbReference>
<feature type="transmembrane region" description="Helical" evidence="7">
    <location>
        <begin position="308"/>
        <end position="326"/>
    </location>
</feature>
<evidence type="ECO:0000259" key="8">
    <source>
        <dbReference type="PROSITE" id="PS50850"/>
    </source>
</evidence>
<evidence type="ECO:0000313" key="9">
    <source>
        <dbReference type="EMBL" id="TWU44098.1"/>
    </source>
</evidence>
<dbReference type="PANTHER" id="PTHR23513:SF11">
    <property type="entry name" value="STAPHYLOFERRIN A TRANSPORTER"/>
    <property type="match status" value="1"/>
</dbReference>
<dbReference type="Gene3D" id="1.20.1250.20">
    <property type="entry name" value="MFS general substrate transporter like domains"/>
    <property type="match status" value="1"/>
</dbReference>
<keyword evidence="3" id="KW-1003">Cell membrane</keyword>
<feature type="transmembrane region" description="Helical" evidence="7">
    <location>
        <begin position="43"/>
        <end position="65"/>
    </location>
</feature>
<feature type="transmembrane region" description="Helical" evidence="7">
    <location>
        <begin position="12"/>
        <end position="31"/>
    </location>
</feature>
<feature type="transmembrane region" description="Helical" evidence="7">
    <location>
        <begin position="104"/>
        <end position="127"/>
    </location>
</feature>
<feature type="transmembrane region" description="Helical" evidence="7">
    <location>
        <begin position="186"/>
        <end position="208"/>
    </location>
</feature>
<feature type="domain" description="Major facilitator superfamily (MFS) profile" evidence="8">
    <location>
        <begin position="1"/>
        <end position="355"/>
    </location>
</feature>
<gene>
    <name evidence="9" type="ORF">Q31b_16330</name>
</gene>
<feature type="transmembrane region" description="Helical" evidence="7">
    <location>
        <begin position="133"/>
        <end position="153"/>
    </location>
</feature>
<feature type="transmembrane region" description="Helical" evidence="7">
    <location>
        <begin position="338"/>
        <end position="358"/>
    </location>
</feature>
<evidence type="ECO:0000256" key="1">
    <source>
        <dbReference type="ARBA" id="ARBA00004651"/>
    </source>
</evidence>
<evidence type="ECO:0000313" key="10">
    <source>
        <dbReference type="Proteomes" id="UP000315471"/>
    </source>
</evidence>
<comment type="subcellular location">
    <subcellularLocation>
        <location evidence="1">Cell membrane</location>
        <topology evidence="1">Multi-pass membrane protein</topology>
    </subcellularLocation>
</comment>
<dbReference type="SUPFAM" id="SSF103473">
    <property type="entry name" value="MFS general substrate transporter"/>
    <property type="match status" value="1"/>
</dbReference>
<sequence length="362" mass="38183">MASLDPSPQMVAAVRTAMTLPIVFLAIPVGVMGDRIDRRRLLILTQLILFSATASLATLTLSGIITSWMLLGLTVAMGIGMVIHVPIWQASVPELVPKKQLSRAVALGSISFNLARAVGPAIGGLLIAIAGPWIAFAANALSFACVLSVLFAWKRERRESSRGLSFQLSLYQGLRFVTRNRSMRHVLIGVVLFILPASALWSLLPLVAKQHLNWGASGFGFLVGCVGAGAVSAAALLPRLQHRFGIDRTIAFAMAGFAIGLCLLGMTTQVVLISAATLTMGASWMITLTSLNATAQVILPGRLRARGMGCYLTAMASSMALGSVVWGRCAEITSVPSAQVAAAVLLFLFAGLSTKFAVGDHL</sequence>
<keyword evidence="10" id="KW-1185">Reference proteome</keyword>
<evidence type="ECO:0000256" key="2">
    <source>
        <dbReference type="ARBA" id="ARBA00022448"/>
    </source>
</evidence>